<evidence type="ECO:0000259" key="2">
    <source>
        <dbReference type="Pfam" id="PF07995"/>
    </source>
</evidence>
<feature type="chain" id="PRO_5047184575" evidence="1">
    <location>
        <begin position="24"/>
        <end position="379"/>
    </location>
</feature>
<proteinExistence type="predicted"/>
<accession>A0ABV7BN14</accession>
<comment type="caution">
    <text evidence="3">The sequence shown here is derived from an EMBL/GenBank/DDBJ whole genome shotgun (WGS) entry which is preliminary data.</text>
</comment>
<feature type="domain" description="Glucose/Sorbosone dehydrogenase" evidence="2">
    <location>
        <begin position="45"/>
        <end position="375"/>
    </location>
</feature>
<keyword evidence="4" id="KW-1185">Reference proteome</keyword>
<name>A0ABV7BN14_9PROT</name>
<dbReference type="GO" id="GO:0016491">
    <property type="term" value="F:oxidoreductase activity"/>
    <property type="evidence" value="ECO:0007669"/>
    <property type="project" value="UniProtKB-KW"/>
</dbReference>
<evidence type="ECO:0000256" key="1">
    <source>
        <dbReference type="SAM" id="SignalP"/>
    </source>
</evidence>
<keyword evidence="1" id="KW-0732">Signal</keyword>
<dbReference type="PANTHER" id="PTHR19328">
    <property type="entry name" value="HEDGEHOG-INTERACTING PROTEIN"/>
    <property type="match status" value="1"/>
</dbReference>
<dbReference type="EMBL" id="JBHRSB010000001">
    <property type="protein sequence ID" value="MFC2999032.1"/>
    <property type="molecule type" value="Genomic_DNA"/>
</dbReference>
<dbReference type="PANTHER" id="PTHR19328:SF75">
    <property type="entry name" value="ALDOSE SUGAR DEHYDROGENASE YLII"/>
    <property type="match status" value="1"/>
</dbReference>
<reference evidence="4" key="1">
    <citation type="journal article" date="2019" name="Int. J. Syst. Evol. Microbiol.">
        <title>The Global Catalogue of Microorganisms (GCM) 10K type strain sequencing project: providing services to taxonomists for standard genome sequencing and annotation.</title>
        <authorList>
            <consortium name="The Broad Institute Genomics Platform"/>
            <consortium name="The Broad Institute Genome Sequencing Center for Infectious Disease"/>
            <person name="Wu L."/>
            <person name="Ma J."/>
        </authorList>
    </citation>
    <scope>NUCLEOTIDE SEQUENCE [LARGE SCALE GENOMIC DNA]</scope>
    <source>
        <strain evidence="4">CGMCC 1.16855</strain>
    </source>
</reference>
<keyword evidence="3" id="KW-0560">Oxidoreductase</keyword>
<evidence type="ECO:0000313" key="3">
    <source>
        <dbReference type="EMBL" id="MFC2999032.1"/>
    </source>
</evidence>
<gene>
    <name evidence="3" type="ORF">ACFOD3_03945</name>
</gene>
<organism evidence="3 4">
    <name type="scientific">Falsiroseomonas tokyonensis</name>
    <dbReference type="NCBI Taxonomy" id="430521"/>
    <lineage>
        <taxon>Bacteria</taxon>
        <taxon>Pseudomonadati</taxon>
        <taxon>Pseudomonadota</taxon>
        <taxon>Alphaproteobacteria</taxon>
        <taxon>Acetobacterales</taxon>
        <taxon>Roseomonadaceae</taxon>
        <taxon>Falsiroseomonas</taxon>
    </lineage>
</organism>
<feature type="signal peptide" evidence="1">
    <location>
        <begin position="1"/>
        <end position="23"/>
    </location>
</feature>
<dbReference type="InterPro" id="IPR012938">
    <property type="entry name" value="Glc/Sorbosone_DH"/>
</dbReference>
<dbReference type="Pfam" id="PF07995">
    <property type="entry name" value="GSDH"/>
    <property type="match status" value="1"/>
</dbReference>
<protein>
    <submittedName>
        <fullName evidence="3">PQQ-dependent sugar dehydrogenase</fullName>
        <ecNumber evidence="3">1.1.5.-</ecNumber>
    </submittedName>
</protein>
<sequence length="379" mass="41000">MIKRILALALAFPLGALPPPALAQNGEVVRSERANFRLTTFASGLERPWGMAQLPDGQLLVTERPGRMRLVGRDGALSRPLGGVPQVEAASQGGLLDVALAPDFERSREIFFCSAMLVQGGALTRLTRARLAADGAELEAVTPILDATPAQSSGRQHYGCRIAFGADGRLFLSTGDRNVDRMRSQRLDDLAGKVLRVDREGRPQRDNPFVDQPGARPEVFSHGHRNPQGLALNPWTGSLWLAEHGPRGGDEINVLRPGANYGWPVVTHGVNYSGTTISERSSAPGMVDPIRVWTPVISPAGLAFYDAAAFPGWRRSLFVAALNSPGLVRLTTDGDQVTGEERLLFDRRIRMRDVLVAQDGSLLVLTDESDGRILRLAPG</sequence>
<dbReference type="RefSeq" id="WP_216834783.1">
    <property type="nucleotide sequence ID" value="NZ_JAFNJS010000001.1"/>
</dbReference>
<dbReference type="EC" id="1.1.5.-" evidence="3"/>
<dbReference type="Proteomes" id="UP001595420">
    <property type="component" value="Unassembled WGS sequence"/>
</dbReference>
<evidence type="ECO:0000313" key="4">
    <source>
        <dbReference type="Proteomes" id="UP001595420"/>
    </source>
</evidence>